<feature type="compositionally biased region" description="Low complexity" evidence="11">
    <location>
        <begin position="466"/>
        <end position="480"/>
    </location>
</feature>
<dbReference type="SUPFAM" id="SSF56112">
    <property type="entry name" value="Protein kinase-like (PK-like)"/>
    <property type="match status" value="1"/>
</dbReference>
<evidence type="ECO:0000256" key="7">
    <source>
        <dbReference type="ARBA" id="ARBA00022833"/>
    </source>
</evidence>
<feature type="domain" description="Protein kinase" evidence="12">
    <location>
        <begin position="744"/>
        <end position="1051"/>
    </location>
</feature>
<dbReference type="FunFam" id="1.20.5.5160:FF:000002">
    <property type="entry name" value="PAN2-PAN3 deadenylation complex subunit PAN3"/>
    <property type="match status" value="1"/>
</dbReference>
<comment type="subcellular location">
    <subcellularLocation>
        <location evidence="1">Cytoplasm</location>
    </subcellularLocation>
</comment>
<keyword evidence="3" id="KW-0507">mRNA processing</keyword>
<dbReference type="PROSITE" id="PS50103">
    <property type="entry name" value="ZF_C3H1"/>
    <property type="match status" value="2"/>
</dbReference>
<evidence type="ECO:0000256" key="4">
    <source>
        <dbReference type="ARBA" id="ARBA00022723"/>
    </source>
</evidence>
<keyword evidence="8" id="KW-0067">ATP-binding</keyword>
<organism evidence="14">
    <name type="scientific">Physcomitrium patens</name>
    <name type="common">Spreading-leaved earth moss</name>
    <name type="synonym">Physcomitrella patens</name>
    <dbReference type="NCBI Taxonomy" id="3218"/>
    <lineage>
        <taxon>Eukaryota</taxon>
        <taxon>Viridiplantae</taxon>
        <taxon>Streptophyta</taxon>
        <taxon>Embryophyta</taxon>
        <taxon>Bryophyta</taxon>
        <taxon>Bryophytina</taxon>
        <taxon>Bryopsida</taxon>
        <taxon>Funariidae</taxon>
        <taxon>Funariales</taxon>
        <taxon>Funariaceae</taxon>
        <taxon>Physcomitrium</taxon>
    </lineage>
</organism>
<dbReference type="GO" id="GO:0008270">
    <property type="term" value="F:zinc ion binding"/>
    <property type="evidence" value="ECO:0007669"/>
    <property type="project" value="UniProtKB-KW"/>
</dbReference>
<evidence type="ECO:0000313" key="16">
    <source>
        <dbReference type="Proteomes" id="UP000006727"/>
    </source>
</evidence>
<dbReference type="FunFam" id="1.10.287.3700:FF:000001">
    <property type="entry name" value="PAN2-PAN3 deadenylation complex subunit PAN3"/>
    <property type="match status" value="1"/>
</dbReference>
<evidence type="ECO:0000256" key="5">
    <source>
        <dbReference type="ARBA" id="ARBA00022741"/>
    </source>
</evidence>
<dbReference type="InterPro" id="IPR000571">
    <property type="entry name" value="Znf_CCCH"/>
</dbReference>
<evidence type="ECO:0000259" key="13">
    <source>
        <dbReference type="PROSITE" id="PS50103"/>
    </source>
</evidence>
<dbReference type="GO" id="GO:0004672">
    <property type="term" value="F:protein kinase activity"/>
    <property type="evidence" value="ECO:0007669"/>
    <property type="project" value="InterPro"/>
</dbReference>
<feature type="region of interest" description="Disordered" evidence="11">
    <location>
        <begin position="506"/>
        <end position="648"/>
    </location>
</feature>
<evidence type="ECO:0008006" key="17">
    <source>
        <dbReference type="Google" id="ProtNLM"/>
    </source>
</evidence>
<feature type="zinc finger region" description="C3H1-type" evidence="10">
    <location>
        <begin position="9"/>
        <end position="37"/>
    </location>
</feature>
<dbReference type="PROSITE" id="PS50011">
    <property type="entry name" value="PROTEIN_KINASE_DOM"/>
    <property type="match status" value="1"/>
</dbReference>
<protein>
    <recommendedName>
        <fullName evidence="17">PAN deadenylation complex subunit 3</fullName>
    </recommendedName>
</protein>
<evidence type="ECO:0000256" key="11">
    <source>
        <dbReference type="SAM" id="MobiDB-lite"/>
    </source>
</evidence>
<dbReference type="GO" id="GO:0005524">
    <property type="term" value="F:ATP binding"/>
    <property type="evidence" value="ECO:0007669"/>
    <property type="project" value="UniProtKB-KW"/>
</dbReference>
<dbReference type="PANTHER" id="PTHR12272:SF11">
    <property type="entry name" value="PAN2-PAN3 DEADENYLATION COMPLEX SUBUNIT PAN3"/>
    <property type="match status" value="1"/>
</dbReference>
<dbReference type="GO" id="GO:0031251">
    <property type="term" value="C:PAN complex"/>
    <property type="evidence" value="ECO:0000318"/>
    <property type="project" value="GO_Central"/>
</dbReference>
<dbReference type="EnsemblPlants" id="Pp3c16_2870V3.3">
    <property type="protein sequence ID" value="Pp3c16_2870V3.3"/>
    <property type="gene ID" value="Pp3c16_2870"/>
</dbReference>
<dbReference type="Gramene" id="Pp3c16_2870V3.3">
    <property type="protein sequence ID" value="Pp3c16_2870V3.3"/>
    <property type="gene ID" value="Pp3c16_2870"/>
</dbReference>
<dbReference type="InterPro" id="IPR036855">
    <property type="entry name" value="Znf_CCCH_sf"/>
</dbReference>
<feature type="compositionally biased region" description="Low complexity" evidence="11">
    <location>
        <begin position="578"/>
        <end position="596"/>
    </location>
</feature>
<dbReference type="GO" id="GO:0006397">
    <property type="term" value="P:mRNA processing"/>
    <property type="evidence" value="ECO:0007669"/>
    <property type="project" value="UniProtKB-KW"/>
</dbReference>
<keyword evidence="6 10" id="KW-0863">Zinc-finger</keyword>
<dbReference type="AlphaFoldDB" id="A0A2K1J6Z2"/>
<dbReference type="SMART" id="SM00356">
    <property type="entry name" value="ZnF_C3H1"/>
    <property type="match status" value="2"/>
</dbReference>
<evidence type="ECO:0000256" key="3">
    <source>
        <dbReference type="ARBA" id="ARBA00022664"/>
    </source>
</evidence>
<dbReference type="EMBL" id="ABEU02000016">
    <property type="protein sequence ID" value="PNR37289.1"/>
    <property type="molecule type" value="Genomic_DNA"/>
</dbReference>
<evidence type="ECO:0000256" key="6">
    <source>
        <dbReference type="ARBA" id="ARBA00022771"/>
    </source>
</evidence>
<evidence type="ECO:0000256" key="10">
    <source>
        <dbReference type="PROSITE-ProRule" id="PRU00723"/>
    </source>
</evidence>
<dbReference type="SUPFAM" id="SSF90229">
    <property type="entry name" value="CCCH zinc finger"/>
    <property type="match status" value="1"/>
</dbReference>
<dbReference type="PaxDb" id="3218-PP1S242_6V6.1"/>
<gene>
    <name evidence="15" type="primary">LOC112293536</name>
    <name evidence="14" type="ORF">PHYPA_020397</name>
</gene>
<sequence>MSVSPQKPPVSNVTCRYWATSGTCFFGDQCNFAHNPADRAATGKSVPKREKACKELLLTGYCKNEKNGCEYNHEIPGVIRAGPPASSTTAANVSTSVVYSSWSSTASSSLSSGAVAAIRNHRLPVSAPAFVPAAVAAAQRASLSAWGGVTPGKCVAVTSQATSTTISTTQNDSLSVSSGQTSVVDTQTTSAPGSLVEEAEVSGNPDTISSGISVSTSLSSFSNSLLNAQPFIPSISSAISGSLNGPSPPYSGTTQGASVGSANATPFVPSGGSVASAVSAVPFVPRSRQHLVTGATTGGGSSGMGWALQPVSSSLMALGGPAPQQQLQIRQHQLSQLQQQIQQQVAAQAQVQAQLQAQVQAQAQAQAHMLAAAARGISGSVLSNNQYMGMDMPTVLPSFRLPDGDDPALGMTAMSPPNPSFSTRAQLLQHMQNMQLQQQHQAFSGQSSPYSLRSLQRTGAQTPEKQQQLLNSQSEQQSQSPPYAIWLSQSLGTHTPEKSQPLALKADAGGSVSSSLALSNDNQVQEHVLPSTPERRESDQLSVQSLEHIGPPQSPQQTGQIQSPQQQPTAVSQSSTKQQQQAQIQHQIQLQALQQQRMRHRMQQQQQQQQQQQHFQQGQRVLTGTGLTQQRLPSVRSPSPISGSSPVAAATHGGATYFLGPGQGISSLSHAFSSPVGRNESRTARSQFPAGTVPFGSRFLPDQLREELRRRHSLIHAQLDPEQDLVDLPEMVQRFHSLYPLEDVNREDEIPSASFGVRTMLFKGISSSDGQAYAIRRIDSHQVIPTAELANTAVEVVERWAPFARHPHIVAIRESFVSREVEDSAALFFVHDYYPAALTLQAIHLQQEQPSGVVHLTVNEEQLWSYMVQLATVLRAVHSAGLYFRPGGLHPSKVILTSKGRIRVSGVGILDVLHGDPSDDPRMFQREDLAGCGRLILALACGSTANASLEFMGSHYSADLVRITQALLASSPEKSEGAGICSIRQLCSALADRMFNEIENVHMQNDENLNELSKETENGRLLRILVKLGMINERPEHDMDPAWSEIGDRYLLKLFRDSVFHQTSEEGTPVIDWGHVVECLNKLDAGVPEKLILLSRDERSMLIASYADLKRCLENVYQELLVRASGDKARQAPPQNMLMQSPVRLSQRLHVI</sequence>
<dbReference type="Gene3D" id="4.10.1000.10">
    <property type="entry name" value="Zinc finger, CCCH-type"/>
    <property type="match status" value="1"/>
</dbReference>
<evidence type="ECO:0000256" key="8">
    <source>
        <dbReference type="ARBA" id="ARBA00022840"/>
    </source>
</evidence>
<evidence type="ECO:0000256" key="2">
    <source>
        <dbReference type="ARBA" id="ARBA00022490"/>
    </source>
</evidence>
<dbReference type="RefSeq" id="XP_024398843.1">
    <property type="nucleotide sequence ID" value="XM_024543075.2"/>
</dbReference>
<proteinExistence type="predicted"/>
<dbReference type="InterPro" id="IPR041332">
    <property type="entry name" value="Pan3_CK"/>
</dbReference>
<dbReference type="GeneID" id="112293536"/>
<dbReference type="InterPro" id="IPR030844">
    <property type="entry name" value="PAN3"/>
</dbReference>
<dbReference type="PANTHER" id="PTHR12272">
    <property type="entry name" value="DEADENYLATION COMPLEX SUBUNIT PAN3"/>
    <property type="match status" value="1"/>
</dbReference>
<feature type="compositionally biased region" description="Low complexity" evidence="11">
    <location>
        <begin position="603"/>
        <end position="619"/>
    </location>
</feature>
<keyword evidence="9" id="KW-0175">Coiled coil</keyword>
<feature type="region of interest" description="Disordered" evidence="11">
    <location>
        <begin position="670"/>
        <end position="690"/>
    </location>
</feature>
<feature type="compositionally biased region" description="Low complexity" evidence="11">
    <location>
        <begin position="549"/>
        <end position="569"/>
    </location>
</feature>
<reference evidence="14 16" key="2">
    <citation type="journal article" date="2018" name="Plant J.">
        <title>The Physcomitrella patens chromosome-scale assembly reveals moss genome structure and evolution.</title>
        <authorList>
            <person name="Lang D."/>
            <person name="Ullrich K.K."/>
            <person name="Murat F."/>
            <person name="Fuchs J."/>
            <person name="Jenkins J."/>
            <person name="Haas F.B."/>
            <person name="Piednoel M."/>
            <person name="Gundlach H."/>
            <person name="Van Bel M."/>
            <person name="Meyberg R."/>
            <person name="Vives C."/>
            <person name="Morata J."/>
            <person name="Symeonidi A."/>
            <person name="Hiss M."/>
            <person name="Muchero W."/>
            <person name="Kamisugi Y."/>
            <person name="Saleh O."/>
            <person name="Blanc G."/>
            <person name="Decker E.L."/>
            <person name="van Gessel N."/>
            <person name="Grimwood J."/>
            <person name="Hayes R.D."/>
            <person name="Graham S.W."/>
            <person name="Gunter L.E."/>
            <person name="McDaniel S.F."/>
            <person name="Hoernstein S.N.W."/>
            <person name="Larsson A."/>
            <person name="Li F.W."/>
            <person name="Perroud P.F."/>
            <person name="Phillips J."/>
            <person name="Ranjan P."/>
            <person name="Rokshar D.S."/>
            <person name="Rothfels C.J."/>
            <person name="Schneider L."/>
            <person name="Shu S."/>
            <person name="Stevenson D.W."/>
            <person name="Thummler F."/>
            <person name="Tillich M."/>
            <person name="Villarreal Aguilar J.C."/>
            <person name="Widiez T."/>
            <person name="Wong G.K."/>
            <person name="Wymore A."/>
            <person name="Zhang Y."/>
            <person name="Zimmer A.D."/>
            <person name="Quatrano R.S."/>
            <person name="Mayer K.F.X."/>
            <person name="Goodstein D."/>
            <person name="Casacuberta J.M."/>
            <person name="Vandepoele K."/>
            <person name="Reski R."/>
            <person name="Cuming A.C."/>
            <person name="Tuskan G.A."/>
            <person name="Maumus F."/>
            <person name="Salse J."/>
            <person name="Schmutz J."/>
            <person name="Rensing S.A."/>
        </authorList>
    </citation>
    <scope>NUCLEOTIDE SEQUENCE [LARGE SCALE GENOMIC DNA]</scope>
    <source>
        <strain evidence="15 16">cv. Gransden 2004</strain>
    </source>
</reference>
<dbReference type="Pfam" id="PF00642">
    <property type="entry name" value="zf-CCCH"/>
    <property type="match status" value="1"/>
</dbReference>
<evidence type="ECO:0000256" key="1">
    <source>
        <dbReference type="ARBA" id="ARBA00004496"/>
    </source>
</evidence>
<dbReference type="Gene3D" id="1.10.510.10">
    <property type="entry name" value="Transferase(Phosphotransferase) domain 1"/>
    <property type="match status" value="1"/>
</dbReference>
<feature type="compositionally biased region" description="Polar residues" evidence="11">
    <location>
        <begin position="171"/>
        <end position="192"/>
    </location>
</feature>
<dbReference type="Pfam" id="PF18101">
    <property type="entry name" value="Pan3_CK"/>
    <property type="match status" value="1"/>
</dbReference>
<dbReference type="GO" id="GO:0000932">
    <property type="term" value="C:P-body"/>
    <property type="evidence" value="ECO:0000318"/>
    <property type="project" value="GO_Central"/>
</dbReference>
<name>A0A2K1J6Z2_PHYPA</name>
<feature type="domain" description="C3H1-type" evidence="13">
    <location>
        <begin position="47"/>
        <end position="76"/>
    </location>
</feature>
<keyword evidence="7 10" id="KW-0862">Zinc</keyword>
<dbReference type="Gene3D" id="1.10.287.3700">
    <property type="match status" value="1"/>
</dbReference>
<evidence type="ECO:0000256" key="9">
    <source>
        <dbReference type="ARBA" id="ARBA00023054"/>
    </source>
</evidence>
<dbReference type="Pfam" id="PF25586">
    <property type="entry name" value="zf-CCCH_PAN3"/>
    <property type="match status" value="1"/>
</dbReference>
<dbReference type="Gene3D" id="1.20.5.5160">
    <property type="match status" value="1"/>
</dbReference>
<evidence type="ECO:0000313" key="15">
    <source>
        <dbReference type="EnsemblPlants" id="Pp3c16_2870V3.1"/>
    </source>
</evidence>
<feature type="zinc finger region" description="C3H1-type" evidence="10">
    <location>
        <begin position="47"/>
        <end position="76"/>
    </location>
</feature>
<accession>A0A2K1J6Z2</accession>
<keyword evidence="16" id="KW-1185">Reference proteome</keyword>
<dbReference type="EnsemblPlants" id="Pp3c16_2870V3.1">
    <property type="protein sequence ID" value="Pp3c16_2870V3.1"/>
    <property type="gene ID" value="Pp3c16_2870"/>
</dbReference>
<keyword evidence="4 10" id="KW-0479">Metal-binding</keyword>
<dbReference type="GO" id="GO:0008143">
    <property type="term" value="F:poly(A) binding"/>
    <property type="evidence" value="ECO:0000318"/>
    <property type="project" value="GO_Central"/>
</dbReference>
<feature type="compositionally biased region" description="Low complexity" evidence="11">
    <location>
        <begin position="633"/>
        <end position="646"/>
    </location>
</feature>
<feature type="region of interest" description="Disordered" evidence="11">
    <location>
        <begin position="166"/>
        <end position="208"/>
    </location>
</feature>
<dbReference type="Gene3D" id="6.10.250.3160">
    <property type="match status" value="1"/>
</dbReference>
<feature type="compositionally biased region" description="Polar residues" evidence="11">
    <location>
        <begin position="454"/>
        <end position="465"/>
    </location>
</feature>
<dbReference type="Gramene" id="Pp3c16_2870V3.1">
    <property type="protein sequence ID" value="Pp3c16_2870V3.1"/>
    <property type="gene ID" value="Pp3c16_2870"/>
</dbReference>
<reference evidence="14 16" key="1">
    <citation type="journal article" date="2008" name="Science">
        <title>The Physcomitrella genome reveals evolutionary insights into the conquest of land by plants.</title>
        <authorList>
            <person name="Rensing S."/>
            <person name="Lang D."/>
            <person name="Zimmer A."/>
            <person name="Terry A."/>
            <person name="Salamov A."/>
            <person name="Shapiro H."/>
            <person name="Nishiyama T."/>
            <person name="Perroud P.-F."/>
            <person name="Lindquist E."/>
            <person name="Kamisugi Y."/>
            <person name="Tanahashi T."/>
            <person name="Sakakibara K."/>
            <person name="Fujita T."/>
            <person name="Oishi K."/>
            <person name="Shin-I T."/>
            <person name="Kuroki Y."/>
            <person name="Toyoda A."/>
            <person name="Suzuki Y."/>
            <person name="Hashimoto A."/>
            <person name="Yamaguchi K."/>
            <person name="Sugano A."/>
            <person name="Kohara Y."/>
            <person name="Fujiyama A."/>
            <person name="Anterola A."/>
            <person name="Aoki S."/>
            <person name="Ashton N."/>
            <person name="Barbazuk W.B."/>
            <person name="Barker E."/>
            <person name="Bennetzen J."/>
            <person name="Bezanilla M."/>
            <person name="Blankenship R."/>
            <person name="Cho S.H."/>
            <person name="Dutcher S."/>
            <person name="Estelle M."/>
            <person name="Fawcett J.A."/>
            <person name="Gundlach H."/>
            <person name="Hanada K."/>
            <person name="Heyl A."/>
            <person name="Hicks K.A."/>
            <person name="Hugh J."/>
            <person name="Lohr M."/>
            <person name="Mayer K."/>
            <person name="Melkozernov A."/>
            <person name="Murata T."/>
            <person name="Nelson D."/>
            <person name="Pils B."/>
            <person name="Prigge M."/>
            <person name="Reiss B."/>
            <person name="Renner T."/>
            <person name="Rombauts S."/>
            <person name="Rushton P."/>
            <person name="Sanderfoot A."/>
            <person name="Schween G."/>
            <person name="Shiu S.-H."/>
            <person name="Stueber K."/>
            <person name="Theodoulou F.L."/>
            <person name="Tu H."/>
            <person name="Van de Peer Y."/>
            <person name="Verrier P.J."/>
            <person name="Waters E."/>
            <person name="Wood A."/>
            <person name="Yang L."/>
            <person name="Cove D."/>
            <person name="Cuming A."/>
            <person name="Hasebe M."/>
            <person name="Lucas S."/>
            <person name="Mishler D.B."/>
            <person name="Reski R."/>
            <person name="Grigoriev I."/>
            <person name="Quatrano R.S."/>
            <person name="Boore J.L."/>
        </authorList>
    </citation>
    <scope>NUCLEOTIDE SEQUENCE [LARGE SCALE GENOMIC DNA]</scope>
    <source>
        <strain evidence="15 16">cv. Gransden 2004</strain>
    </source>
</reference>
<feature type="compositionally biased region" description="Polar residues" evidence="11">
    <location>
        <begin position="620"/>
        <end position="632"/>
    </location>
</feature>
<dbReference type="InterPro" id="IPR000719">
    <property type="entry name" value="Prot_kinase_dom"/>
</dbReference>
<dbReference type="GO" id="GO:0000289">
    <property type="term" value="P:nuclear-transcribed mRNA poly(A) tail shortening"/>
    <property type="evidence" value="ECO:0000318"/>
    <property type="project" value="GO_Central"/>
</dbReference>
<evidence type="ECO:0000259" key="12">
    <source>
        <dbReference type="PROSITE" id="PS50011"/>
    </source>
</evidence>
<dbReference type="Proteomes" id="UP000006727">
    <property type="component" value="Chromosome 16"/>
</dbReference>
<feature type="domain" description="C3H1-type" evidence="13">
    <location>
        <begin position="9"/>
        <end position="37"/>
    </location>
</feature>
<feature type="compositionally biased region" description="Low complexity" evidence="11">
    <location>
        <begin position="507"/>
        <end position="522"/>
    </location>
</feature>
<reference evidence="15" key="3">
    <citation type="submission" date="2020-12" db="UniProtKB">
        <authorList>
            <consortium name="EnsemblPlants"/>
        </authorList>
    </citation>
    <scope>IDENTIFICATION</scope>
</reference>
<keyword evidence="5" id="KW-0547">Nucleotide-binding</keyword>
<evidence type="ECO:0000313" key="14">
    <source>
        <dbReference type="EMBL" id="PNR37289.1"/>
    </source>
</evidence>
<feature type="region of interest" description="Disordered" evidence="11">
    <location>
        <begin position="454"/>
        <end position="480"/>
    </location>
</feature>
<dbReference type="InterPro" id="IPR011009">
    <property type="entry name" value="Kinase-like_dom_sf"/>
</dbReference>
<dbReference type="STRING" id="3218.A0A2K1J6Z2"/>
<keyword evidence="2" id="KW-0963">Cytoplasm</keyword>